<protein>
    <recommendedName>
        <fullName evidence="4">SH3 domain-containing protein</fullName>
    </recommendedName>
</protein>
<comment type="caution">
    <text evidence="5">The sequence shown here is derived from an EMBL/GenBank/DDBJ whole genome shotgun (WGS) entry which is preliminary data.</text>
</comment>
<dbReference type="InParanoid" id="G4TRY3"/>
<accession>G4TRY3</accession>
<dbReference type="SMART" id="SM00326">
    <property type="entry name" value="SH3"/>
    <property type="match status" value="1"/>
</dbReference>
<evidence type="ECO:0000256" key="3">
    <source>
        <dbReference type="SAM" id="MobiDB-lite"/>
    </source>
</evidence>
<evidence type="ECO:0000313" key="6">
    <source>
        <dbReference type="Proteomes" id="UP000007148"/>
    </source>
</evidence>
<evidence type="ECO:0000313" key="5">
    <source>
        <dbReference type="EMBL" id="CCA74076.1"/>
    </source>
</evidence>
<dbReference type="OMA" id="WSTYSTA"/>
<dbReference type="SUPFAM" id="SSF50044">
    <property type="entry name" value="SH3-domain"/>
    <property type="match status" value="1"/>
</dbReference>
<dbReference type="Proteomes" id="UP000007148">
    <property type="component" value="Unassembled WGS sequence"/>
</dbReference>
<feature type="compositionally biased region" description="Gly residues" evidence="3">
    <location>
        <begin position="455"/>
        <end position="473"/>
    </location>
</feature>
<name>G4TRY3_SERID</name>
<feature type="region of interest" description="Disordered" evidence="3">
    <location>
        <begin position="453"/>
        <end position="473"/>
    </location>
</feature>
<keyword evidence="6" id="KW-1185">Reference proteome</keyword>
<evidence type="ECO:0000256" key="2">
    <source>
        <dbReference type="PROSITE-ProRule" id="PRU00192"/>
    </source>
</evidence>
<feature type="compositionally biased region" description="Basic and acidic residues" evidence="3">
    <location>
        <begin position="375"/>
        <end position="387"/>
    </location>
</feature>
<feature type="region of interest" description="Disordered" evidence="3">
    <location>
        <begin position="330"/>
        <end position="387"/>
    </location>
</feature>
<dbReference type="eggNOG" id="ENOG502SEME">
    <property type="taxonomic scope" value="Eukaryota"/>
</dbReference>
<dbReference type="HOGENOM" id="CLU_546424_0_0_1"/>
<organism evidence="5 6">
    <name type="scientific">Serendipita indica (strain DSM 11827)</name>
    <name type="common">Root endophyte fungus</name>
    <name type="synonym">Piriformospora indica</name>
    <dbReference type="NCBI Taxonomy" id="1109443"/>
    <lineage>
        <taxon>Eukaryota</taxon>
        <taxon>Fungi</taxon>
        <taxon>Dikarya</taxon>
        <taxon>Basidiomycota</taxon>
        <taxon>Agaricomycotina</taxon>
        <taxon>Agaricomycetes</taxon>
        <taxon>Sebacinales</taxon>
        <taxon>Serendipitaceae</taxon>
        <taxon>Serendipita</taxon>
    </lineage>
</organism>
<feature type="compositionally biased region" description="Polar residues" evidence="3">
    <location>
        <begin position="173"/>
        <end position="196"/>
    </location>
</feature>
<dbReference type="STRING" id="1109443.G4TRY3"/>
<sequence>MPSSASPYPSPSSAFYPPPIPASHEFANKLANNKRYRGAAGNVNLITGGVGGLSGSANGQPSASGTEAYLSATSATSGRRASDAFLGQSTSPVTAPGSVSAPNSRRTSRDAAKNQEPSSSLAKPSIKPTSEEVEETSAPENPPIQEQVGLSNPVSQTQKHLNVDPLDDLLSPSPKSTASDSTLTPSTKRFSLTSLTSSRPAPPSPGPSRRPSLQRKNSSKRRSVHSNGSRDTPIMPLSTTPTEKSMLGSGVTPGDYASRRQSSLSMSFTAFAAEGGTEEQEEPTTPAPPTTSANLEDDVEEYVSIIIVRDFAYAEDDERFSKRPIESLPMSERPAVEAGQAHDREDGWDDDGDDWDHRWHYADDDGSGSMTPLRDGSHAYDEDSQAHGKEYGYAQEEIDPDMPLPPGIYRAVYAFEAEGTAEMSLQEGDLVKVIGRGGGVGWAVVERGWKAPPGGVNGTFGAGDDGKSGGLEDGSGSGALALAGQALVPESYLEPYQLE</sequence>
<evidence type="ECO:0000259" key="4">
    <source>
        <dbReference type="PROSITE" id="PS50002"/>
    </source>
</evidence>
<keyword evidence="1 2" id="KW-0728">SH3 domain</keyword>
<dbReference type="Pfam" id="PF00018">
    <property type="entry name" value="SH3_1"/>
    <property type="match status" value="1"/>
</dbReference>
<dbReference type="OrthoDB" id="19092at2759"/>
<feature type="region of interest" description="Disordered" evidence="3">
    <location>
        <begin position="47"/>
        <end position="297"/>
    </location>
</feature>
<feature type="compositionally biased region" description="Polar residues" evidence="3">
    <location>
        <begin position="148"/>
        <end position="160"/>
    </location>
</feature>
<dbReference type="Gene3D" id="2.30.30.40">
    <property type="entry name" value="SH3 Domains"/>
    <property type="match status" value="1"/>
</dbReference>
<dbReference type="InterPro" id="IPR036028">
    <property type="entry name" value="SH3-like_dom_sf"/>
</dbReference>
<dbReference type="AlphaFoldDB" id="G4TRY3"/>
<feature type="domain" description="SH3" evidence="4">
    <location>
        <begin position="404"/>
        <end position="498"/>
    </location>
</feature>
<dbReference type="PROSITE" id="PS50002">
    <property type="entry name" value="SH3"/>
    <property type="match status" value="1"/>
</dbReference>
<dbReference type="InterPro" id="IPR001452">
    <property type="entry name" value="SH3_domain"/>
</dbReference>
<evidence type="ECO:0000256" key="1">
    <source>
        <dbReference type="ARBA" id="ARBA00022443"/>
    </source>
</evidence>
<gene>
    <name evidence="5" type="ORF">PIIN_08030</name>
</gene>
<dbReference type="EMBL" id="CAFZ01000277">
    <property type="protein sequence ID" value="CCA74076.1"/>
    <property type="molecule type" value="Genomic_DNA"/>
</dbReference>
<reference evidence="5 6" key="1">
    <citation type="journal article" date="2011" name="PLoS Pathog.">
        <title>Endophytic Life Strategies Decoded by Genome and Transcriptome Analyses of the Mutualistic Root Symbiont Piriformospora indica.</title>
        <authorList>
            <person name="Zuccaro A."/>
            <person name="Lahrmann U."/>
            <person name="Guldener U."/>
            <person name="Langen G."/>
            <person name="Pfiffi S."/>
            <person name="Biedenkopf D."/>
            <person name="Wong P."/>
            <person name="Samans B."/>
            <person name="Grimm C."/>
            <person name="Basiewicz M."/>
            <person name="Murat C."/>
            <person name="Martin F."/>
            <person name="Kogel K.H."/>
        </authorList>
    </citation>
    <scope>NUCLEOTIDE SEQUENCE [LARGE SCALE GENOMIC DNA]</scope>
    <source>
        <strain evidence="5 6">DSM 11827</strain>
    </source>
</reference>
<proteinExistence type="predicted"/>